<dbReference type="SUPFAM" id="SSF51735">
    <property type="entry name" value="NAD(P)-binding Rossmann-fold domains"/>
    <property type="match status" value="1"/>
</dbReference>
<organism evidence="2 3">
    <name type="scientific">Diaporthe australafricana</name>
    <dbReference type="NCBI Taxonomy" id="127596"/>
    <lineage>
        <taxon>Eukaryota</taxon>
        <taxon>Fungi</taxon>
        <taxon>Dikarya</taxon>
        <taxon>Ascomycota</taxon>
        <taxon>Pezizomycotina</taxon>
        <taxon>Sordariomycetes</taxon>
        <taxon>Sordariomycetidae</taxon>
        <taxon>Diaporthales</taxon>
        <taxon>Diaporthaceae</taxon>
        <taxon>Diaporthe</taxon>
    </lineage>
</organism>
<accession>A0ABR3WGI6</accession>
<evidence type="ECO:0000313" key="3">
    <source>
        <dbReference type="Proteomes" id="UP001583177"/>
    </source>
</evidence>
<proteinExistence type="predicted"/>
<dbReference type="Gene3D" id="3.90.180.10">
    <property type="entry name" value="Medium-chain alcohol dehydrogenases, catalytic domain"/>
    <property type="match status" value="1"/>
</dbReference>
<reference evidence="2 3" key="1">
    <citation type="journal article" date="2024" name="IMA Fungus">
        <title>IMA Genome - F19 : A genome assembly and annotation guide to empower mycologists, including annotated draft genome sequences of Ceratocystis pirilliformis, Diaporthe australafricana, Fusarium ophioides, Paecilomyces lecythidis, and Sporothrix stenoceras.</title>
        <authorList>
            <person name="Aylward J."/>
            <person name="Wilson A.M."/>
            <person name="Visagie C.M."/>
            <person name="Spraker J."/>
            <person name="Barnes I."/>
            <person name="Buitendag C."/>
            <person name="Ceriani C."/>
            <person name="Del Mar Angel L."/>
            <person name="du Plessis D."/>
            <person name="Fuchs T."/>
            <person name="Gasser K."/>
            <person name="Kramer D."/>
            <person name="Li W."/>
            <person name="Munsamy K."/>
            <person name="Piso A."/>
            <person name="Price J.L."/>
            <person name="Sonnekus B."/>
            <person name="Thomas C."/>
            <person name="van der Nest A."/>
            <person name="van Dijk A."/>
            <person name="van Heerden A."/>
            <person name="van Vuuren N."/>
            <person name="Yilmaz N."/>
            <person name="Duong T.A."/>
            <person name="van der Merwe N.A."/>
            <person name="Wingfield M.J."/>
            <person name="Wingfield B.D."/>
        </authorList>
    </citation>
    <scope>NUCLEOTIDE SEQUENCE [LARGE SCALE GENOMIC DNA]</scope>
    <source>
        <strain evidence="2 3">CMW 18300</strain>
    </source>
</reference>
<dbReference type="InterPro" id="IPR050444">
    <property type="entry name" value="Polyketide_Synthase"/>
</dbReference>
<dbReference type="InterPro" id="IPR036291">
    <property type="entry name" value="NAD(P)-bd_dom_sf"/>
</dbReference>
<comment type="caution">
    <text evidence="2">The sequence shown here is derived from an EMBL/GenBank/DDBJ whole genome shotgun (WGS) entry which is preliminary data.</text>
</comment>
<dbReference type="EMBL" id="JAWRVE010000087">
    <property type="protein sequence ID" value="KAL1861418.1"/>
    <property type="molecule type" value="Genomic_DNA"/>
</dbReference>
<evidence type="ECO:0000256" key="1">
    <source>
        <dbReference type="ARBA" id="ARBA00022679"/>
    </source>
</evidence>
<keyword evidence="3" id="KW-1185">Reference proteome</keyword>
<evidence type="ECO:0000313" key="2">
    <source>
        <dbReference type="EMBL" id="KAL1861418.1"/>
    </source>
</evidence>
<name>A0ABR3WGI6_9PEZI</name>
<evidence type="ECO:0008006" key="4">
    <source>
        <dbReference type="Google" id="ProtNLM"/>
    </source>
</evidence>
<protein>
    <recommendedName>
        <fullName evidence="4">Polyketide synthase</fullName>
    </recommendedName>
</protein>
<dbReference type="Proteomes" id="UP001583177">
    <property type="component" value="Unassembled WGS sequence"/>
</dbReference>
<sequence length="239" mass="26136">MNVSEHLSVTAPDNMTFEQAASMPAVYSTAIYCLLDASKLDEGMVQSILIHSAAGSVGITAIRIAQMVGAEDAFVSYRHSLGLAASAVNIGVIGDIGYYIMMEAELLDCLKFMLKRSRPTQHDTAVRRDCGKKQSTRAGTFCYVQSWQVWTGLRSLLPITAPKNRKPWRRDPRMLVYRNLKQGSGAEATLADSTSPAGEELSRSLRDIVSNMAMLRSDEAATLLAREVGRTLFGFHEAG</sequence>
<dbReference type="PANTHER" id="PTHR45681">
    <property type="entry name" value="POLYKETIDE SYNTHASE 44-RELATED"/>
    <property type="match status" value="1"/>
</dbReference>
<keyword evidence="1" id="KW-0808">Transferase</keyword>
<gene>
    <name evidence="2" type="ORF">Daus18300_008949</name>
</gene>
<dbReference type="PANTHER" id="PTHR45681:SF6">
    <property type="entry name" value="POLYKETIDE SYNTHASE 37"/>
    <property type="match status" value="1"/>
</dbReference>